<dbReference type="PANTHER" id="PTHR32322:SF2">
    <property type="entry name" value="EAMA DOMAIN-CONTAINING PROTEIN"/>
    <property type="match status" value="1"/>
</dbReference>
<evidence type="ECO:0000256" key="6">
    <source>
        <dbReference type="SAM" id="Phobius"/>
    </source>
</evidence>
<dbReference type="RefSeq" id="WP_030427553.1">
    <property type="nucleotide sequence ID" value="NZ_JOEF01000002.1"/>
</dbReference>
<evidence type="ECO:0000313" key="9">
    <source>
        <dbReference type="Proteomes" id="UP000183376"/>
    </source>
</evidence>
<gene>
    <name evidence="8" type="ORF">SAMN04489726_4984</name>
</gene>
<feature type="domain" description="EamA" evidence="7">
    <location>
        <begin position="148"/>
        <end position="278"/>
    </location>
</feature>
<reference evidence="8 9" key="1">
    <citation type="submission" date="2016-10" db="EMBL/GenBank/DDBJ databases">
        <authorList>
            <person name="de Groot N.N."/>
        </authorList>
    </citation>
    <scope>NUCLEOTIDE SEQUENCE [LARGE SCALE GENOMIC DNA]</scope>
    <source>
        <strain evidence="8 9">DSM 44149</strain>
    </source>
</reference>
<evidence type="ECO:0000313" key="8">
    <source>
        <dbReference type="EMBL" id="SDN11395.1"/>
    </source>
</evidence>
<feature type="transmembrane region" description="Helical" evidence="6">
    <location>
        <begin position="238"/>
        <end position="257"/>
    </location>
</feature>
<dbReference type="InterPro" id="IPR037185">
    <property type="entry name" value="EmrE-like"/>
</dbReference>
<accession>A0A1G9YRX9</accession>
<feature type="domain" description="EamA" evidence="7">
    <location>
        <begin position="7"/>
        <end position="136"/>
    </location>
</feature>
<dbReference type="SUPFAM" id="SSF103481">
    <property type="entry name" value="Multidrug resistance efflux transporter EmrE"/>
    <property type="match status" value="2"/>
</dbReference>
<feature type="transmembrane region" description="Helical" evidence="6">
    <location>
        <begin position="263"/>
        <end position="281"/>
    </location>
</feature>
<evidence type="ECO:0000256" key="2">
    <source>
        <dbReference type="ARBA" id="ARBA00007362"/>
    </source>
</evidence>
<feature type="transmembrane region" description="Helical" evidence="6">
    <location>
        <begin position="122"/>
        <end position="141"/>
    </location>
</feature>
<feature type="transmembrane region" description="Helical" evidence="6">
    <location>
        <begin position="177"/>
        <end position="196"/>
    </location>
</feature>
<evidence type="ECO:0000256" key="3">
    <source>
        <dbReference type="ARBA" id="ARBA00022692"/>
    </source>
</evidence>
<keyword evidence="9" id="KW-1185">Reference proteome</keyword>
<dbReference type="InterPro" id="IPR000620">
    <property type="entry name" value="EamA_dom"/>
</dbReference>
<dbReference type="OrthoDB" id="4055477at2"/>
<dbReference type="GO" id="GO:0016020">
    <property type="term" value="C:membrane"/>
    <property type="evidence" value="ECO:0007669"/>
    <property type="project" value="UniProtKB-SubCell"/>
</dbReference>
<dbReference type="eggNOG" id="COG0697">
    <property type="taxonomic scope" value="Bacteria"/>
</dbReference>
<comment type="subcellular location">
    <subcellularLocation>
        <location evidence="1">Membrane</location>
        <topology evidence="1">Multi-pass membrane protein</topology>
    </subcellularLocation>
</comment>
<keyword evidence="4 6" id="KW-1133">Transmembrane helix</keyword>
<feature type="transmembrane region" description="Helical" evidence="6">
    <location>
        <begin position="32"/>
        <end position="53"/>
    </location>
</feature>
<name>A0A1G9YRX9_ALLAB</name>
<keyword evidence="5 6" id="KW-0472">Membrane</keyword>
<dbReference type="InterPro" id="IPR050638">
    <property type="entry name" value="AA-Vitamin_Transporters"/>
</dbReference>
<evidence type="ECO:0000256" key="4">
    <source>
        <dbReference type="ARBA" id="ARBA00022989"/>
    </source>
</evidence>
<feature type="transmembrane region" description="Helical" evidence="6">
    <location>
        <begin position="7"/>
        <end position="26"/>
    </location>
</feature>
<dbReference type="STRING" id="211114.SAMN04489726_4984"/>
<feature type="transmembrane region" description="Helical" evidence="6">
    <location>
        <begin position="62"/>
        <end position="85"/>
    </location>
</feature>
<feature type="transmembrane region" description="Helical" evidence="6">
    <location>
        <begin position="208"/>
        <end position="226"/>
    </location>
</feature>
<dbReference type="Pfam" id="PF00892">
    <property type="entry name" value="EamA"/>
    <property type="match status" value="2"/>
</dbReference>
<evidence type="ECO:0000256" key="5">
    <source>
        <dbReference type="ARBA" id="ARBA00023136"/>
    </source>
</evidence>
<feature type="transmembrane region" description="Helical" evidence="6">
    <location>
        <begin position="147"/>
        <end position="165"/>
    </location>
</feature>
<dbReference type="PANTHER" id="PTHR32322">
    <property type="entry name" value="INNER MEMBRANE TRANSPORTER"/>
    <property type="match status" value="1"/>
</dbReference>
<proteinExistence type="inferred from homology"/>
<protein>
    <submittedName>
        <fullName evidence="8">Permease of the drug/metabolite transporter (DMT) superfamily</fullName>
    </submittedName>
</protein>
<sequence length="298" mass="30460">MRIPVPIALGVVFVWTSGYLLGALAVGVVPPYLLTTVRLTLGAVLMGVIALVTRAHWPRGRLLLHVCVAGVLTQAVQFAGVYGGLQAGVPAAVTALVMALNPVLTAVLVTGLLGERVGRRQLVGLGLGVLSVIAVLGERVVEVGLDAGSLLTLVGLFGFAVGGIHQQRFCTGVDVRAASTVQMAVSAPVVGVLALFEDGTVQDWTGAGLIALWLVLINALFGTAVYMEAVKRGGARRASSLFSVVPAVTAIVAWPVLGELPTLGAVVGLVAGAAACVLGTAEIRPVPRRDRVATVHPG</sequence>
<keyword evidence="3 6" id="KW-0812">Transmembrane</keyword>
<evidence type="ECO:0000259" key="7">
    <source>
        <dbReference type="Pfam" id="PF00892"/>
    </source>
</evidence>
<feature type="transmembrane region" description="Helical" evidence="6">
    <location>
        <begin position="91"/>
        <end position="113"/>
    </location>
</feature>
<comment type="similarity">
    <text evidence="2">Belongs to the EamA transporter family.</text>
</comment>
<dbReference type="EMBL" id="LT629701">
    <property type="protein sequence ID" value="SDN11395.1"/>
    <property type="molecule type" value="Genomic_DNA"/>
</dbReference>
<dbReference type="AlphaFoldDB" id="A0A1G9YRX9"/>
<evidence type="ECO:0000256" key="1">
    <source>
        <dbReference type="ARBA" id="ARBA00004141"/>
    </source>
</evidence>
<organism evidence="8 9">
    <name type="scientific">Allokutzneria albata</name>
    <name type="common">Kibdelosporangium albatum</name>
    <dbReference type="NCBI Taxonomy" id="211114"/>
    <lineage>
        <taxon>Bacteria</taxon>
        <taxon>Bacillati</taxon>
        <taxon>Actinomycetota</taxon>
        <taxon>Actinomycetes</taxon>
        <taxon>Pseudonocardiales</taxon>
        <taxon>Pseudonocardiaceae</taxon>
        <taxon>Allokutzneria</taxon>
    </lineage>
</organism>
<dbReference type="Proteomes" id="UP000183376">
    <property type="component" value="Chromosome I"/>
</dbReference>